<gene>
    <name evidence="1" type="ORF">Patl1_14208</name>
</gene>
<name>A0ACC1ASZ8_9ROSI</name>
<keyword evidence="2" id="KW-1185">Reference proteome</keyword>
<comment type="caution">
    <text evidence="1">The sequence shown here is derived from an EMBL/GenBank/DDBJ whole genome shotgun (WGS) entry which is preliminary data.</text>
</comment>
<sequence length="439" mass="49305">MISLFVKRFHCLQRKLSPSPVLTLFILRPFCYQTRHDNFPSTLSPSSSSMGPALPQSFVKTICSMVLESYYKQTHFLSSPPKLNLCIDTDSLTHEQAITVVASLANEAGSMVALSFFYWAIGFAKFRHFMRLYIVCATTLIDNGNFERAHEVMQCMVRSFAEIGRLKEAFSMVIEVSNHGLPLVTGTFNCVMGIACEMGLVEFAEKVFEEMCERGAKENERKDGNVSMAVKLFHRMGEHGCVRDSFTYGALISGLCKESKLAEACELYETMIDKGISPCEVTRVTLAYEYCKKDDSAMAMVVLENLDKKLWIRTVNTLVRKLCSESKVGIAAFFFHKLLDKDHNVDRVTLAAFMTACYENNKYALVSDFSERISKRIVDLFIISSYECCCHLGVLLMVLVGTFLDLLRQKSGPRDYLLGQCMFFWFGGVGGGGGAVQYS</sequence>
<proteinExistence type="predicted"/>
<dbReference type="Proteomes" id="UP001164250">
    <property type="component" value="Chromosome 8"/>
</dbReference>
<evidence type="ECO:0000313" key="2">
    <source>
        <dbReference type="Proteomes" id="UP001164250"/>
    </source>
</evidence>
<evidence type="ECO:0000313" key="1">
    <source>
        <dbReference type="EMBL" id="KAJ0089729.1"/>
    </source>
</evidence>
<protein>
    <submittedName>
        <fullName evidence="1">Uncharacterized protein</fullName>
    </submittedName>
</protein>
<dbReference type="EMBL" id="CM047904">
    <property type="protein sequence ID" value="KAJ0089729.1"/>
    <property type="molecule type" value="Genomic_DNA"/>
</dbReference>
<accession>A0ACC1ASZ8</accession>
<reference evidence="2" key="1">
    <citation type="journal article" date="2023" name="G3 (Bethesda)">
        <title>Genome assembly and association tests identify interacting loci associated with vigor, precocity, and sex in interspecific pistachio rootstocks.</title>
        <authorList>
            <person name="Palmer W."/>
            <person name="Jacygrad E."/>
            <person name="Sagayaradj S."/>
            <person name="Cavanaugh K."/>
            <person name="Han R."/>
            <person name="Bertier L."/>
            <person name="Beede B."/>
            <person name="Kafkas S."/>
            <person name="Golino D."/>
            <person name="Preece J."/>
            <person name="Michelmore R."/>
        </authorList>
    </citation>
    <scope>NUCLEOTIDE SEQUENCE [LARGE SCALE GENOMIC DNA]</scope>
</reference>
<organism evidence="1 2">
    <name type="scientific">Pistacia atlantica</name>
    <dbReference type="NCBI Taxonomy" id="434234"/>
    <lineage>
        <taxon>Eukaryota</taxon>
        <taxon>Viridiplantae</taxon>
        <taxon>Streptophyta</taxon>
        <taxon>Embryophyta</taxon>
        <taxon>Tracheophyta</taxon>
        <taxon>Spermatophyta</taxon>
        <taxon>Magnoliopsida</taxon>
        <taxon>eudicotyledons</taxon>
        <taxon>Gunneridae</taxon>
        <taxon>Pentapetalae</taxon>
        <taxon>rosids</taxon>
        <taxon>malvids</taxon>
        <taxon>Sapindales</taxon>
        <taxon>Anacardiaceae</taxon>
        <taxon>Pistacia</taxon>
    </lineage>
</organism>